<gene>
    <name evidence="2" type="ORF">GCM10010251_80650</name>
</gene>
<evidence type="ECO:0000313" key="3">
    <source>
        <dbReference type="Proteomes" id="UP000658320"/>
    </source>
</evidence>
<reference evidence="2" key="2">
    <citation type="submission" date="2020-09" db="EMBL/GenBank/DDBJ databases">
        <authorList>
            <person name="Sun Q."/>
            <person name="Ohkuma M."/>
        </authorList>
    </citation>
    <scope>NUCLEOTIDE SEQUENCE</scope>
    <source>
        <strain evidence="2">JCM 4346</strain>
    </source>
</reference>
<feature type="transmembrane region" description="Helical" evidence="1">
    <location>
        <begin position="27"/>
        <end position="50"/>
    </location>
</feature>
<sequence>MLALAGGAGGGWLGHDRIEEAHAAARVAAPLIGIIIGAVVAALAMITRALDTAFLKKAKAAGITPMSKYFSPFITIITLGLLAGVSLLLLSATKQCGNGWSTAFGAAAGLFTLWTLAGLLPALGTLIQFTQLLEKTAGIPEPKE</sequence>
<keyword evidence="1" id="KW-0472">Membrane</keyword>
<feature type="transmembrane region" description="Helical" evidence="1">
    <location>
        <begin position="70"/>
        <end position="92"/>
    </location>
</feature>
<dbReference type="EMBL" id="BMSX01000027">
    <property type="protein sequence ID" value="GGR51521.1"/>
    <property type="molecule type" value="Genomic_DNA"/>
</dbReference>
<name>A0A918KZ99_9ACTN</name>
<dbReference type="AlphaFoldDB" id="A0A918KZ99"/>
<keyword evidence="1" id="KW-0812">Transmembrane</keyword>
<dbReference type="Proteomes" id="UP000658320">
    <property type="component" value="Unassembled WGS sequence"/>
</dbReference>
<comment type="caution">
    <text evidence="2">The sequence shown here is derived from an EMBL/GenBank/DDBJ whole genome shotgun (WGS) entry which is preliminary data.</text>
</comment>
<protein>
    <submittedName>
        <fullName evidence="2">Uncharacterized protein</fullName>
    </submittedName>
</protein>
<feature type="transmembrane region" description="Helical" evidence="1">
    <location>
        <begin position="104"/>
        <end position="127"/>
    </location>
</feature>
<evidence type="ECO:0000313" key="2">
    <source>
        <dbReference type="EMBL" id="GGR51521.1"/>
    </source>
</evidence>
<keyword evidence="1" id="KW-1133">Transmembrane helix</keyword>
<evidence type="ECO:0000256" key="1">
    <source>
        <dbReference type="SAM" id="Phobius"/>
    </source>
</evidence>
<proteinExistence type="predicted"/>
<organism evidence="2 3">
    <name type="scientific">Streptomyces aurantiogriseus</name>
    <dbReference type="NCBI Taxonomy" id="66870"/>
    <lineage>
        <taxon>Bacteria</taxon>
        <taxon>Bacillati</taxon>
        <taxon>Actinomycetota</taxon>
        <taxon>Actinomycetes</taxon>
        <taxon>Kitasatosporales</taxon>
        <taxon>Streptomycetaceae</taxon>
        <taxon>Streptomyces</taxon>
    </lineage>
</organism>
<accession>A0A918KZ99</accession>
<keyword evidence="3" id="KW-1185">Reference proteome</keyword>
<reference evidence="2" key="1">
    <citation type="journal article" date="2014" name="Int. J. Syst. Evol. Microbiol.">
        <title>Complete genome sequence of Corynebacterium casei LMG S-19264T (=DSM 44701T), isolated from a smear-ripened cheese.</title>
        <authorList>
            <consortium name="US DOE Joint Genome Institute (JGI-PGF)"/>
            <person name="Walter F."/>
            <person name="Albersmeier A."/>
            <person name="Kalinowski J."/>
            <person name="Ruckert C."/>
        </authorList>
    </citation>
    <scope>NUCLEOTIDE SEQUENCE</scope>
    <source>
        <strain evidence="2">JCM 4346</strain>
    </source>
</reference>